<dbReference type="OrthoDB" id="2296273at2"/>
<reference evidence="1 3" key="1">
    <citation type="submission" date="2016-02" db="EMBL/GenBank/DDBJ databases">
        <authorList>
            <person name="Wen L."/>
            <person name="He K."/>
            <person name="Yang H."/>
        </authorList>
    </citation>
    <scope>NUCLEOTIDE SEQUENCE [LARGE SCALE GENOMIC DNA]</scope>
    <source>
        <strain evidence="1">Trichococcus_R210</strain>
    </source>
</reference>
<dbReference type="AlphaFoldDB" id="A0A143YKQ4"/>
<proteinExistence type="predicted"/>
<evidence type="ECO:0000313" key="4">
    <source>
        <dbReference type="Proteomes" id="UP000199280"/>
    </source>
</evidence>
<dbReference type="EMBL" id="FNYT01000003">
    <property type="protein sequence ID" value="SEI74276.1"/>
    <property type="molecule type" value="Genomic_DNA"/>
</dbReference>
<dbReference type="STRING" id="640938.TR210_947"/>
<organism evidence="1 3">
    <name type="scientific">Trichococcus ilyis</name>
    <dbReference type="NCBI Taxonomy" id="640938"/>
    <lineage>
        <taxon>Bacteria</taxon>
        <taxon>Bacillati</taxon>
        <taxon>Bacillota</taxon>
        <taxon>Bacilli</taxon>
        <taxon>Lactobacillales</taxon>
        <taxon>Carnobacteriaceae</taxon>
        <taxon>Trichococcus</taxon>
    </lineage>
</organism>
<name>A0A143YKQ4_9LACT</name>
<dbReference type="RefSeq" id="WP_068622065.1">
    <property type="nucleotide sequence ID" value="NZ_FJNB01000005.1"/>
</dbReference>
<dbReference type="EMBL" id="FJNB01000005">
    <property type="protein sequence ID" value="CZQ91308.1"/>
    <property type="molecule type" value="Genomic_DNA"/>
</dbReference>
<protein>
    <submittedName>
        <fullName evidence="1">Uncharacterized protein</fullName>
    </submittedName>
</protein>
<evidence type="ECO:0000313" key="2">
    <source>
        <dbReference type="EMBL" id="SEI74276.1"/>
    </source>
</evidence>
<gene>
    <name evidence="2" type="ORF">SAMN05216375_10378</name>
    <name evidence="1" type="ORF">TR210_947</name>
</gene>
<accession>A0A143YKQ4</accession>
<evidence type="ECO:0000313" key="3">
    <source>
        <dbReference type="Proteomes" id="UP000076878"/>
    </source>
</evidence>
<dbReference type="Proteomes" id="UP000199280">
    <property type="component" value="Unassembled WGS sequence"/>
</dbReference>
<sequence>MVSVTKRIEQIKQPRGGYIPIKSFSSKELTSSNELKPSENIPPNLIGITVDYLTRLMLNPAEGAQEAFNISLIGANRANKLMIAKTLVGQIHDLDDESITAAINLVKYDSVLRSGFIPEDTMLVPNEDTLFNVKEMVTRSLNFFDEYGPITLDSFTFLGGYSDKITSGDGDFLTADTLWDFKVLKANIKPQHTLQLLVYYLMGTNSIHDEFQSLKKLGIFNPRLNTVYSLEIETIPQEVIMAVSKDVIGY</sequence>
<evidence type="ECO:0000313" key="1">
    <source>
        <dbReference type="EMBL" id="CZQ91308.1"/>
    </source>
</evidence>
<reference evidence="2 4" key="2">
    <citation type="submission" date="2016-10" db="EMBL/GenBank/DDBJ databases">
        <authorList>
            <person name="Varghese N."/>
            <person name="Submissions S."/>
        </authorList>
    </citation>
    <scope>NUCLEOTIDE SEQUENCE [LARGE SCALE GENOMIC DNA]</scope>
    <source>
        <strain evidence="2 4">DSM 22150</strain>
    </source>
</reference>
<keyword evidence="4" id="KW-1185">Reference proteome</keyword>
<dbReference type="Proteomes" id="UP000076878">
    <property type="component" value="Unassembled WGS sequence"/>
</dbReference>